<organism evidence="1 2">
    <name type="scientific">Actinomadura parmotrematis</name>
    <dbReference type="NCBI Taxonomy" id="2864039"/>
    <lineage>
        <taxon>Bacteria</taxon>
        <taxon>Bacillati</taxon>
        <taxon>Actinomycetota</taxon>
        <taxon>Actinomycetes</taxon>
        <taxon>Streptosporangiales</taxon>
        <taxon>Thermomonosporaceae</taxon>
        <taxon>Actinomadura</taxon>
    </lineage>
</organism>
<evidence type="ECO:0000313" key="2">
    <source>
        <dbReference type="Proteomes" id="UP000774570"/>
    </source>
</evidence>
<keyword evidence="2" id="KW-1185">Reference proteome</keyword>
<dbReference type="InterPro" id="IPR054058">
    <property type="entry name" value="HTH_67"/>
</dbReference>
<comment type="caution">
    <text evidence="1">The sequence shown here is derived from an EMBL/GenBank/DDBJ whole genome shotgun (WGS) entry which is preliminary data.</text>
</comment>
<protein>
    <recommendedName>
        <fullName evidence="3">EvbL</fullName>
    </recommendedName>
</protein>
<sequence>MAEIAAAVALPVGRLGGAFMISREARAFGDALRLTGWAPYFRGRFGVLGDVDADVVASAAGFFPAGVVRAAWEAGAGVPAAEAAARYAVAAQEYGRRTLADFAGAERLAELLQRVVDGAGVLGAPVFAGWRAVPLPEDAPARAVQLAHVLRELRGGLHIAAVLASGQSPLEAILTGRSPLLPSGEPNAEFFGWPRPYPAPTDEDRRRHADAERLTDALMAPAFAVLDKAEGEELTALVTEAEHLALGGGA</sequence>
<dbReference type="Proteomes" id="UP000774570">
    <property type="component" value="Unassembled WGS sequence"/>
</dbReference>
<proteinExistence type="predicted"/>
<dbReference type="NCBIfam" id="NF047719">
    <property type="entry name" value="SCO6745_fam_HTH"/>
    <property type="match status" value="1"/>
</dbReference>
<dbReference type="RefSeq" id="WP_220162380.1">
    <property type="nucleotide sequence ID" value="NZ_JAIBOA010000001.1"/>
</dbReference>
<reference evidence="1 2" key="1">
    <citation type="submission" date="2021-07" db="EMBL/GenBank/DDBJ databases">
        <title>Actinomadura sp. PM05-2 isolated from lichen.</title>
        <authorList>
            <person name="Somphong A."/>
            <person name="Phongsopitanun W."/>
            <person name="Tanasupawat S."/>
            <person name="Peongsungnone V."/>
        </authorList>
    </citation>
    <scope>NUCLEOTIDE SEQUENCE [LARGE SCALE GENOMIC DNA]</scope>
    <source>
        <strain evidence="1 2">PM05-2</strain>
    </source>
</reference>
<name>A0ABS7FL58_9ACTN</name>
<accession>A0ABS7FL58</accession>
<dbReference type="EMBL" id="JAIBOA010000001">
    <property type="protein sequence ID" value="MBW8480985.1"/>
    <property type="molecule type" value="Genomic_DNA"/>
</dbReference>
<gene>
    <name evidence="1" type="ORF">K1Y72_01295</name>
</gene>
<evidence type="ECO:0000313" key="1">
    <source>
        <dbReference type="EMBL" id="MBW8480985.1"/>
    </source>
</evidence>
<dbReference type="Pfam" id="PF21863">
    <property type="entry name" value="HTH_67"/>
    <property type="match status" value="1"/>
</dbReference>
<evidence type="ECO:0008006" key="3">
    <source>
        <dbReference type="Google" id="ProtNLM"/>
    </source>
</evidence>